<dbReference type="PROSITE" id="PS00894">
    <property type="entry name" value="HTH_DEOR_1"/>
    <property type="match status" value="1"/>
</dbReference>
<dbReference type="EMBL" id="FNKP01000001">
    <property type="protein sequence ID" value="SDQ24959.1"/>
    <property type="molecule type" value="Genomic_DNA"/>
</dbReference>
<dbReference type="Proteomes" id="UP000183487">
    <property type="component" value="Unassembled WGS sequence"/>
</dbReference>
<dbReference type="Pfam" id="PF00455">
    <property type="entry name" value="DeoRC"/>
    <property type="match status" value="1"/>
</dbReference>
<keyword evidence="2" id="KW-0805">Transcription regulation</keyword>
<evidence type="ECO:0000256" key="3">
    <source>
        <dbReference type="ARBA" id="ARBA00023125"/>
    </source>
</evidence>
<accession>A0A1H0ZC85</accession>
<dbReference type="InterPro" id="IPR001034">
    <property type="entry name" value="DeoR_HTH"/>
</dbReference>
<gene>
    <name evidence="6" type="ORF">SAMN05443245_0565</name>
</gene>
<feature type="domain" description="HTH deoR-type" evidence="5">
    <location>
        <begin position="3"/>
        <end position="58"/>
    </location>
</feature>
<reference evidence="7" key="1">
    <citation type="submission" date="2016-10" db="EMBL/GenBank/DDBJ databases">
        <authorList>
            <person name="Varghese N."/>
        </authorList>
    </citation>
    <scope>NUCLEOTIDE SEQUENCE [LARGE SCALE GENOMIC DNA]</scope>
    <source>
        <strain evidence="7">GAS106B</strain>
    </source>
</reference>
<protein>
    <submittedName>
        <fullName evidence="6">Transcriptional regulator, DeoR family</fullName>
    </submittedName>
</protein>
<dbReference type="InterPro" id="IPR014036">
    <property type="entry name" value="DeoR-like_C"/>
</dbReference>
<dbReference type="InterPro" id="IPR036388">
    <property type="entry name" value="WH-like_DNA-bd_sf"/>
</dbReference>
<dbReference type="SUPFAM" id="SSF46785">
    <property type="entry name" value="Winged helix' DNA-binding domain"/>
    <property type="match status" value="1"/>
</dbReference>
<dbReference type="AlphaFoldDB" id="A0A1H0ZC85"/>
<dbReference type="InterPro" id="IPR036390">
    <property type="entry name" value="WH_DNA-bd_sf"/>
</dbReference>
<evidence type="ECO:0000256" key="1">
    <source>
        <dbReference type="ARBA" id="ARBA00022491"/>
    </source>
</evidence>
<dbReference type="InterPro" id="IPR018356">
    <property type="entry name" value="Tscrpt_reg_HTH_DeoR_CS"/>
</dbReference>
<evidence type="ECO:0000256" key="2">
    <source>
        <dbReference type="ARBA" id="ARBA00023015"/>
    </source>
</evidence>
<proteinExistence type="predicted"/>
<dbReference type="OrthoDB" id="9814815at2"/>
<keyword evidence="7" id="KW-1185">Reference proteome</keyword>
<dbReference type="PRINTS" id="PR00037">
    <property type="entry name" value="HTHLACR"/>
</dbReference>
<dbReference type="PANTHER" id="PTHR30363">
    <property type="entry name" value="HTH-TYPE TRANSCRIPTIONAL REGULATOR SRLR-RELATED"/>
    <property type="match status" value="1"/>
</dbReference>
<dbReference type="SUPFAM" id="SSF100950">
    <property type="entry name" value="NagB/RpiA/CoA transferase-like"/>
    <property type="match status" value="1"/>
</dbReference>
<dbReference type="SMART" id="SM01134">
    <property type="entry name" value="DeoRC"/>
    <property type="match status" value="1"/>
</dbReference>
<evidence type="ECO:0000313" key="7">
    <source>
        <dbReference type="Proteomes" id="UP000183487"/>
    </source>
</evidence>
<dbReference type="Gene3D" id="1.10.10.10">
    <property type="entry name" value="Winged helix-like DNA-binding domain superfamily/Winged helix DNA-binding domain"/>
    <property type="match status" value="1"/>
</dbReference>
<dbReference type="PROSITE" id="PS51000">
    <property type="entry name" value="HTH_DEOR_2"/>
    <property type="match status" value="1"/>
</dbReference>
<dbReference type="InterPro" id="IPR037171">
    <property type="entry name" value="NagB/RpiA_transferase-like"/>
</dbReference>
<dbReference type="GO" id="GO:0003677">
    <property type="term" value="F:DNA binding"/>
    <property type="evidence" value="ECO:0007669"/>
    <property type="project" value="UniProtKB-KW"/>
</dbReference>
<dbReference type="InterPro" id="IPR050313">
    <property type="entry name" value="Carb_Metab_HTH_regulators"/>
</dbReference>
<evidence type="ECO:0000313" key="6">
    <source>
        <dbReference type="EMBL" id="SDQ24959.1"/>
    </source>
</evidence>
<dbReference type="Gene3D" id="3.40.50.1360">
    <property type="match status" value="1"/>
</dbReference>
<name>A0A1H0ZC85_9BURK</name>
<dbReference type="RefSeq" id="WP_074762858.1">
    <property type="nucleotide sequence ID" value="NZ_FNKP01000001.1"/>
</dbReference>
<keyword evidence="3" id="KW-0238">DNA-binding</keyword>
<dbReference type="SMART" id="SM00420">
    <property type="entry name" value="HTH_DEOR"/>
    <property type="match status" value="1"/>
</dbReference>
<organism evidence="6 7">
    <name type="scientific">Paraburkholderia fungorum</name>
    <dbReference type="NCBI Taxonomy" id="134537"/>
    <lineage>
        <taxon>Bacteria</taxon>
        <taxon>Pseudomonadati</taxon>
        <taxon>Pseudomonadota</taxon>
        <taxon>Betaproteobacteria</taxon>
        <taxon>Burkholderiales</taxon>
        <taxon>Burkholderiaceae</taxon>
        <taxon>Paraburkholderia</taxon>
    </lineage>
</organism>
<evidence type="ECO:0000259" key="5">
    <source>
        <dbReference type="PROSITE" id="PS51000"/>
    </source>
</evidence>
<keyword evidence="4" id="KW-0804">Transcription</keyword>
<keyword evidence="1" id="KW-0678">Repressor</keyword>
<dbReference type="GO" id="GO:0003700">
    <property type="term" value="F:DNA-binding transcription factor activity"/>
    <property type="evidence" value="ECO:0007669"/>
    <property type="project" value="InterPro"/>
</dbReference>
<dbReference type="Pfam" id="PF08220">
    <property type="entry name" value="HTH_DeoR"/>
    <property type="match status" value="1"/>
</dbReference>
<dbReference type="PANTHER" id="PTHR30363:SF4">
    <property type="entry name" value="GLYCEROL-3-PHOSPHATE REGULON REPRESSOR"/>
    <property type="match status" value="1"/>
</dbReference>
<evidence type="ECO:0000256" key="4">
    <source>
        <dbReference type="ARBA" id="ARBA00023163"/>
    </source>
</evidence>
<sequence>MWQEDRHQRIRALLSTLQRVSTERIMTDLGVSRETVRRDLLDLEALGELRRVHGGAIKPADEAPIAERAHMRVKAKTAIAKAAVGLIASGQTLFVDAGTTTAALAEELAKLANLTVVTNSIDVALKMRGVIDQADAANEVILLGGSISDRTMATTGATTVLDIHRYRADLALLSPVGIDHRHGATSYDHAETEVARAMVANADRVAILADYSKIGQRSRISYCPVERIDVLVTNKKAAEAADFAALKKKLDEVVLA</sequence>